<accession>A0AA88LK90</accession>
<proteinExistence type="predicted"/>
<name>A0AA88LK90_ARTSF</name>
<dbReference type="Proteomes" id="UP001187531">
    <property type="component" value="Unassembled WGS sequence"/>
</dbReference>
<gene>
    <name evidence="2" type="ORF">QYM36_007620</name>
</gene>
<evidence type="ECO:0000256" key="1">
    <source>
        <dbReference type="SAM" id="Phobius"/>
    </source>
</evidence>
<feature type="transmembrane region" description="Helical" evidence="1">
    <location>
        <begin position="104"/>
        <end position="128"/>
    </location>
</feature>
<keyword evidence="1" id="KW-1133">Transmembrane helix</keyword>
<evidence type="ECO:0000313" key="3">
    <source>
        <dbReference type="Proteomes" id="UP001187531"/>
    </source>
</evidence>
<protein>
    <submittedName>
        <fullName evidence="2">Uncharacterized protein</fullName>
    </submittedName>
</protein>
<feature type="non-terminal residue" evidence="2">
    <location>
        <position position="1"/>
    </location>
</feature>
<comment type="caution">
    <text evidence="2">The sequence shown here is derived from an EMBL/GenBank/DDBJ whole genome shotgun (WGS) entry which is preliminary data.</text>
</comment>
<feature type="transmembrane region" description="Helical" evidence="1">
    <location>
        <begin position="32"/>
        <end position="58"/>
    </location>
</feature>
<evidence type="ECO:0000313" key="2">
    <source>
        <dbReference type="EMBL" id="KAK2726836.1"/>
    </source>
</evidence>
<dbReference type="AlphaFoldDB" id="A0AA88LK90"/>
<reference evidence="2" key="1">
    <citation type="submission" date="2023-07" db="EMBL/GenBank/DDBJ databases">
        <title>Chromosome-level genome assembly of Artemia franciscana.</title>
        <authorList>
            <person name="Jo E."/>
        </authorList>
    </citation>
    <scope>NUCLEOTIDE SEQUENCE</scope>
    <source>
        <tissue evidence="2">Whole body</tissue>
    </source>
</reference>
<sequence length="145" mass="16662">NYMKRILTITTCVCVWSKYEKAFHAAAFQAQLLFDILILSTLLLWEVTVSQCLLYRVINCRRFKLPIVCMNPGFLYVMVLPTLLRKISIMLNELVSMLDKLVSMLGEVVAASMLYLAFYMLGVAYLAVGVLEEDYRWSVPDLNHP</sequence>
<feature type="transmembrane region" description="Helical" evidence="1">
    <location>
        <begin position="65"/>
        <end position="84"/>
    </location>
</feature>
<organism evidence="2 3">
    <name type="scientific">Artemia franciscana</name>
    <name type="common">Brine shrimp</name>
    <name type="synonym">Artemia sanfranciscana</name>
    <dbReference type="NCBI Taxonomy" id="6661"/>
    <lineage>
        <taxon>Eukaryota</taxon>
        <taxon>Metazoa</taxon>
        <taxon>Ecdysozoa</taxon>
        <taxon>Arthropoda</taxon>
        <taxon>Crustacea</taxon>
        <taxon>Branchiopoda</taxon>
        <taxon>Anostraca</taxon>
        <taxon>Artemiidae</taxon>
        <taxon>Artemia</taxon>
    </lineage>
</organism>
<keyword evidence="1" id="KW-0812">Transmembrane</keyword>
<dbReference type="EMBL" id="JAVRJZ010000001">
    <property type="protein sequence ID" value="KAK2726836.1"/>
    <property type="molecule type" value="Genomic_DNA"/>
</dbReference>
<keyword evidence="1" id="KW-0472">Membrane</keyword>
<keyword evidence="3" id="KW-1185">Reference proteome</keyword>